<keyword evidence="4 6" id="KW-0472">Membrane</keyword>
<dbReference type="SMART" id="SM01417">
    <property type="entry name" value="Solute_trans_a"/>
    <property type="match status" value="1"/>
</dbReference>
<feature type="transmembrane region" description="Helical" evidence="6">
    <location>
        <begin position="80"/>
        <end position="101"/>
    </location>
</feature>
<feature type="region of interest" description="Disordered" evidence="5">
    <location>
        <begin position="450"/>
        <end position="481"/>
    </location>
</feature>
<evidence type="ECO:0000256" key="5">
    <source>
        <dbReference type="SAM" id="MobiDB-lite"/>
    </source>
</evidence>
<protein>
    <submittedName>
        <fullName evidence="7">Uncharacterized protein</fullName>
    </submittedName>
</protein>
<dbReference type="GO" id="GO:0016020">
    <property type="term" value="C:membrane"/>
    <property type="evidence" value="ECO:0007669"/>
    <property type="project" value="UniProtKB-SubCell"/>
</dbReference>
<feature type="compositionally biased region" description="Polar residues" evidence="5">
    <location>
        <begin position="500"/>
        <end position="511"/>
    </location>
</feature>
<dbReference type="AlphaFoldDB" id="A0A0G4GUR6"/>
<gene>
    <name evidence="7" type="ORF">Cvel_23469</name>
</gene>
<evidence type="ECO:0000256" key="1">
    <source>
        <dbReference type="ARBA" id="ARBA00004141"/>
    </source>
</evidence>
<organism evidence="7">
    <name type="scientific">Chromera velia CCMP2878</name>
    <dbReference type="NCBI Taxonomy" id="1169474"/>
    <lineage>
        <taxon>Eukaryota</taxon>
        <taxon>Sar</taxon>
        <taxon>Alveolata</taxon>
        <taxon>Colpodellida</taxon>
        <taxon>Chromeraceae</taxon>
        <taxon>Chromera</taxon>
    </lineage>
</organism>
<keyword evidence="3 6" id="KW-1133">Transmembrane helix</keyword>
<feature type="compositionally biased region" description="Low complexity" evidence="5">
    <location>
        <begin position="450"/>
        <end position="460"/>
    </location>
</feature>
<keyword evidence="2 6" id="KW-0812">Transmembrane</keyword>
<dbReference type="InterPro" id="IPR005178">
    <property type="entry name" value="Ostalpha/TMEM184C"/>
</dbReference>
<dbReference type="PhylomeDB" id="A0A0G4GUR6"/>
<feature type="region of interest" description="Disordered" evidence="5">
    <location>
        <begin position="493"/>
        <end position="641"/>
    </location>
</feature>
<proteinExistence type="predicted"/>
<feature type="compositionally biased region" description="Low complexity" evidence="5">
    <location>
        <begin position="327"/>
        <end position="343"/>
    </location>
</feature>
<dbReference type="PANTHER" id="PTHR23423">
    <property type="entry name" value="ORGANIC SOLUTE TRANSPORTER-RELATED"/>
    <property type="match status" value="1"/>
</dbReference>
<feature type="transmembrane region" description="Helical" evidence="6">
    <location>
        <begin position="113"/>
        <end position="133"/>
    </location>
</feature>
<sequence length="641" mass="67919">MSLVFPHVRIWLKTATDLWEAVIIYCFMVLILQYCGGESACVTAIARHPASIPHAFPLNFCLPRIPTTGSFLKSCKRWTIQFVVVKPIMAVLTLLVALFGHSDNVPWKVLQGVIYNISYGAALYALMLFYMATREHEGLADKNPLLKFAAVKSIVFATFWQEFFISIFPETHIEHPHAWTDFILCVEMSLFAILQHLAFHYSPKEFDRPSYGEEPGGVPQRASESAGRGHQGARAEGRLAEGAVADIGKMEEGEKDKKHQREGGGQGGSREPPEFSVLGLPRDPAERKKMLSNMRDAVNMQDVVSDAYYNFNKKYTGHVKLQEEADGPNGPNSPGTSSPGSGTVSHRHTPRGSTAALATVRAKMSSSKDGIPPPPPPVSASAEANGSPHPRLSPSQTGAMPRQSSNSNSIQGSGYPPRSSCSSSPTGDQGTPLPSVGGAVAAMGIGVASSHRGVSSRSPPGGVGVHGELQDEFEEEDLDDDDILIRAAIQKTEQERRGSIGSNGAAPTTTIHIVPDLPSVPHAQTSGHPPPQQPYMRTGAAGGKEIGEPFPGGVQVFGRSGAAAAASSGTHTGPHTAAAYDDAEGDGDFPSVPPSMAVASETLMYEAPSTPSSVGGNGGGTQTTGQPTKESGSHFTGTHLY</sequence>
<evidence type="ECO:0000256" key="6">
    <source>
        <dbReference type="SAM" id="Phobius"/>
    </source>
</evidence>
<feature type="compositionally biased region" description="Acidic residues" evidence="5">
    <location>
        <begin position="470"/>
        <end position="481"/>
    </location>
</feature>
<comment type="subcellular location">
    <subcellularLocation>
        <location evidence="1">Membrane</location>
        <topology evidence="1">Multi-pass membrane protein</topology>
    </subcellularLocation>
</comment>
<dbReference type="VEuPathDB" id="CryptoDB:Cvel_23469"/>
<feature type="compositionally biased region" description="Low complexity" evidence="5">
    <location>
        <begin position="403"/>
        <end position="427"/>
    </location>
</feature>
<feature type="transmembrane region" description="Helical" evidence="6">
    <location>
        <begin position="145"/>
        <end position="167"/>
    </location>
</feature>
<dbReference type="Pfam" id="PF03619">
    <property type="entry name" value="Solute_trans_a"/>
    <property type="match status" value="1"/>
</dbReference>
<feature type="region of interest" description="Disordered" evidence="5">
    <location>
        <begin position="209"/>
        <end position="283"/>
    </location>
</feature>
<name>A0A0G4GUR6_9ALVE</name>
<dbReference type="EMBL" id="CDMZ01001571">
    <property type="protein sequence ID" value="CEM34588.1"/>
    <property type="molecule type" value="Genomic_DNA"/>
</dbReference>
<feature type="region of interest" description="Disordered" evidence="5">
    <location>
        <begin position="322"/>
        <end position="438"/>
    </location>
</feature>
<feature type="compositionally biased region" description="Low complexity" evidence="5">
    <location>
        <begin position="558"/>
        <end position="569"/>
    </location>
</feature>
<feature type="transmembrane region" description="Helical" evidence="6">
    <location>
        <begin position="22"/>
        <end position="46"/>
    </location>
</feature>
<evidence type="ECO:0000256" key="4">
    <source>
        <dbReference type="ARBA" id="ARBA00023136"/>
    </source>
</evidence>
<evidence type="ECO:0000313" key="7">
    <source>
        <dbReference type="EMBL" id="CEM34588.1"/>
    </source>
</evidence>
<evidence type="ECO:0000256" key="2">
    <source>
        <dbReference type="ARBA" id="ARBA00022692"/>
    </source>
</evidence>
<accession>A0A0G4GUR6</accession>
<reference evidence="7" key="1">
    <citation type="submission" date="2014-11" db="EMBL/GenBank/DDBJ databases">
        <authorList>
            <person name="Otto D Thomas"/>
            <person name="Naeem Raeece"/>
        </authorList>
    </citation>
    <scope>NUCLEOTIDE SEQUENCE</scope>
</reference>
<feature type="compositionally biased region" description="Polar residues" evidence="5">
    <location>
        <begin position="629"/>
        <end position="641"/>
    </location>
</feature>
<feature type="compositionally biased region" description="Basic and acidic residues" evidence="5">
    <location>
        <begin position="248"/>
        <end position="262"/>
    </location>
</feature>
<evidence type="ECO:0000256" key="3">
    <source>
        <dbReference type="ARBA" id="ARBA00022989"/>
    </source>
</evidence>